<dbReference type="PANTHER" id="PTHR33572">
    <property type="entry name" value="SPORE DEVELOPMENT REGULATOR VOSA"/>
    <property type="match status" value="1"/>
</dbReference>
<dbReference type="InterPro" id="IPR038491">
    <property type="entry name" value="Velvet_dom_sf"/>
</dbReference>
<dbReference type="InterPro" id="IPR037525">
    <property type="entry name" value="Velvet_dom"/>
</dbReference>
<feature type="region of interest" description="Disordered" evidence="5">
    <location>
        <begin position="1"/>
        <end position="91"/>
    </location>
</feature>
<dbReference type="Pfam" id="PF11754">
    <property type="entry name" value="Velvet"/>
    <property type="match status" value="1"/>
</dbReference>
<name>A0A238FQ55_9BASI</name>
<dbReference type="Proteomes" id="UP000198372">
    <property type="component" value="Unassembled WGS sequence"/>
</dbReference>
<evidence type="ECO:0000256" key="3">
    <source>
        <dbReference type="ARBA" id="ARBA00023163"/>
    </source>
</evidence>
<dbReference type="PROSITE" id="PS51821">
    <property type="entry name" value="VELVET"/>
    <property type="match status" value="1"/>
</dbReference>
<feature type="compositionally biased region" description="Polar residues" evidence="5">
    <location>
        <begin position="40"/>
        <end position="63"/>
    </location>
</feature>
<keyword evidence="8" id="KW-1185">Reference proteome</keyword>
<protein>
    <submittedName>
        <fullName evidence="7">BQ2448_7928 protein</fullName>
    </submittedName>
</protein>
<dbReference type="Gene3D" id="2.60.40.3960">
    <property type="entry name" value="Velvet domain"/>
    <property type="match status" value="1"/>
</dbReference>
<evidence type="ECO:0000256" key="4">
    <source>
        <dbReference type="ARBA" id="ARBA00023242"/>
    </source>
</evidence>
<proteinExistence type="predicted"/>
<keyword evidence="3" id="KW-0804">Transcription</keyword>
<accession>A0A238FQ55</accession>
<dbReference type="InterPro" id="IPR021740">
    <property type="entry name" value="Velvet"/>
</dbReference>
<comment type="subcellular location">
    <subcellularLocation>
        <location evidence="1">Nucleus</location>
    </subcellularLocation>
</comment>
<dbReference type="OrthoDB" id="3056235at2759"/>
<sequence length="334" mass="35636">MTELFDDVQPTNTDTDTVVSSPDISTRAVATQPSVPRPSSLASSTPDETSPYTTTEADGSGNTEMMAPTSTPPRAHGSTNDGSSPPRLNDRRPAVVPLAVLAEAASAQSVRQEGLLNVPPALANVEESFELKIVQQPEVGAEAGFGKMTLGRLPVVPAPVVQVLAKDTRGRPIDREFPYLFCSCALKAEDGISPVDSVQASTPFDTAPPPLPSTSSAAFPPNIEPEFSALIGSLVSNSQRATNLDGDLGNYFVFEDLAVREKGTYKLEFRLGKIQRPSSPTLASAVSEAFEVVDWREYPGRPAESVLTNLSRHFANQGIPMYIPPLHQLPALPE</sequence>
<dbReference type="EMBL" id="FMSP01000024">
    <property type="protein sequence ID" value="SCV74899.1"/>
    <property type="molecule type" value="Genomic_DNA"/>
</dbReference>
<evidence type="ECO:0000256" key="5">
    <source>
        <dbReference type="SAM" id="MobiDB-lite"/>
    </source>
</evidence>
<dbReference type="AlphaFoldDB" id="A0A238FQ55"/>
<keyword evidence="4" id="KW-0539">Nucleus</keyword>
<keyword evidence="2" id="KW-0805">Transcription regulation</keyword>
<reference evidence="8" key="1">
    <citation type="submission" date="2016-09" db="EMBL/GenBank/DDBJ databases">
        <authorList>
            <person name="Jeantristanb JTB J.-T."/>
            <person name="Ricardo R."/>
        </authorList>
    </citation>
    <scope>NUCLEOTIDE SEQUENCE [LARGE SCALE GENOMIC DNA]</scope>
</reference>
<dbReference type="GO" id="GO:0005634">
    <property type="term" value="C:nucleus"/>
    <property type="evidence" value="ECO:0007669"/>
    <property type="project" value="UniProtKB-SubCell"/>
</dbReference>
<evidence type="ECO:0000313" key="8">
    <source>
        <dbReference type="Proteomes" id="UP000198372"/>
    </source>
</evidence>
<feature type="domain" description="Velvet" evidence="6">
    <location>
        <begin position="124"/>
        <end position="324"/>
    </location>
</feature>
<organism evidence="7 8">
    <name type="scientific">Microbotryum intermedium</name>
    <dbReference type="NCBI Taxonomy" id="269621"/>
    <lineage>
        <taxon>Eukaryota</taxon>
        <taxon>Fungi</taxon>
        <taxon>Dikarya</taxon>
        <taxon>Basidiomycota</taxon>
        <taxon>Pucciniomycotina</taxon>
        <taxon>Microbotryomycetes</taxon>
        <taxon>Microbotryales</taxon>
        <taxon>Microbotryaceae</taxon>
        <taxon>Microbotryum</taxon>
    </lineage>
</organism>
<evidence type="ECO:0000313" key="7">
    <source>
        <dbReference type="EMBL" id="SCV74899.1"/>
    </source>
</evidence>
<evidence type="ECO:0000256" key="1">
    <source>
        <dbReference type="ARBA" id="ARBA00004123"/>
    </source>
</evidence>
<dbReference type="STRING" id="269621.A0A238FQ55"/>
<feature type="compositionally biased region" description="Polar residues" evidence="5">
    <location>
        <begin position="9"/>
        <end position="34"/>
    </location>
</feature>
<gene>
    <name evidence="7" type="ORF">BQ2448_7928</name>
</gene>
<evidence type="ECO:0000256" key="2">
    <source>
        <dbReference type="ARBA" id="ARBA00023015"/>
    </source>
</evidence>
<dbReference type="PANTHER" id="PTHR33572:SF15">
    <property type="entry name" value="VELVET DOMAIN-CONTAINING PROTEIN"/>
    <property type="match status" value="1"/>
</dbReference>
<evidence type="ECO:0000259" key="6">
    <source>
        <dbReference type="PROSITE" id="PS51821"/>
    </source>
</evidence>